<dbReference type="Proteomes" id="UP000499080">
    <property type="component" value="Unassembled WGS sequence"/>
</dbReference>
<sequence>MFHFKFSLEYICFFGGKVVAVENSLFWLETFLRIARMIQKREDLFEDLVMDSDLSCVCVHRNKLPSEVTGRKSYHEKSRLFPPFEEEKNAVVIKELIRM</sequence>
<organism evidence="1 2">
    <name type="scientific">Araneus ventricosus</name>
    <name type="common">Orbweaver spider</name>
    <name type="synonym">Epeira ventricosa</name>
    <dbReference type="NCBI Taxonomy" id="182803"/>
    <lineage>
        <taxon>Eukaryota</taxon>
        <taxon>Metazoa</taxon>
        <taxon>Ecdysozoa</taxon>
        <taxon>Arthropoda</taxon>
        <taxon>Chelicerata</taxon>
        <taxon>Arachnida</taxon>
        <taxon>Araneae</taxon>
        <taxon>Araneomorphae</taxon>
        <taxon>Entelegynae</taxon>
        <taxon>Araneoidea</taxon>
        <taxon>Araneidae</taxon>
        <taxon>Araneus</taxon>
    </lineage>
</organism>
<evidence type="ECO:0000313" key="1">
    <source>
        <dbReference type="EMBL" id="GBM06476.1"/>
    </source>
</evidence>
<gene>
    <name evidence="1" type="ORF">AVEN_58317_1</name>
</gene>
<name>A0A4Y2CRE0_ARAVE</name>
<protein>
    <submittedName>
        <fullName evidence="1">Uncharacterized protein</fullName>
    </submittedName>
</protein>
<comment type="caution">
    <text evidence="1">The sequence shown here is derived from an EMBL/GenBank/DDBJ whole genome shotgun (WGS) entry which is preliminary data.</text>
</comment>
<accession>A0A4Y2CRE0</accession>
<dbReference type="AlphaFoldDB" id="A0A4Y2CRE0"/>
<evidence type="ECO:0000313" key="2">
    <source>
        <dbReference type="Proteomes" id="UP000499080"/>
    </source>
</evidence>
<proteinExistence type="predicted"/>
<dbReference type="EMBL" id="BGPR01000229">
    <property type="protein sequence ID" value="GBM06476.1"/>
    <property type="molecule type" value="Genomic_DNA"/>
</dbReference>
<reference evidence="1 2" key="1">
    <citation type="journal article" date="2019" name="Sci. Rep.">
        <title>Orb-weaving spider Araneus ventricosus genome elucidates the spidroin gene catalogue.</title>
        <authorList>
            <person name="Kono N."/>
            <person name="Nakamura H."/>
            <person name="Ohtoshi R."/>
            <person name="Moran D.A.P."/>
            <person name="Shinohara A."/>
            <person name="Yoshida Y."/>
            <person name="Fujiwara M."/>
            <person name="Mori M."/>
            <person name="Tomita M."/>
            <person name="Arakawa K."/>
        </authorList>
    </citation>
    <scope>NUCLEOTIDE SEQUENCE [LARGE SCALE GENOMIC DNA]</scope>
</reference>
<keyword evidence="2" id="KW-1185">Reference proteome</keyword>